<keyword evidence="2" id="KW-0732">Signal</keyword>
<feature type="signal peptide" evidence="2">
    <location>
        <begin position="1"/>
        <end position="16"/>
    </location>
</feature>
<feature type="region of interest" description="Disordered" evidence="1">
    <location>
        <begin position="149"/>
        <end position="188"/>
    </location>
</feature>
<proteinExistence type="predicted"/>
<evidence type="ECO:0000313" key="3">
    <source>
        <dbReference type="EMBL" id="ORD94706.1"/>
    </source>
</evidence>
<dbReference type="Proteomes" id="UP000192639">
    <property type="component" value="Unassembled WGS sequence"/>
</dbReference>
<evidence type="ECO:0000256" key="2">
    <source>
        <dbReference type="SAM" id="SignalP"/>
    </source>
</evidence>
<evidence type="ECO:0000313" key="4">
    <source>
        <dbReference type="Proteomes" id="UP000192639"/>
    </source>
</evidence>
<evidence type="ECO:0000256" key="1">
    <source>
        <dbReference type="SAM" id="MobiDB-lite"/>
    </source>
</evidence>
<accession>A0A1Y1S943</accession>
<organism evidence="3 4">
    <name type="scientific">Enterospora canceri</name>
    <dbReference type="NCBI Taxonomy" id="1081671"/>
    <lineage>
        <taxon>Eukaryota</taxon>
        <taxon>Fungi</taxon>
        <taxon>Fungi incertae sedis</taxon>
        <taxon>Microsporidia</taxon>
        <taxon>Enterocytozoonidae</taxon>
        <taxon>Enterospora</taxon>
    </lineage>
</organism>
<dbReference type="EMBL" id="LWDP01000011">
    <property type="protein sequence ID" value="ORD94706.1"/>
    <property type="molecule type" value="Genomic_DNA"/>
</dbReference>
<feature type="compositionally biased region" description="Polar residues" evidence="1">
    <location>
        <begin position="158"/>
        <end position="188"/>
    </location>
</feature>
<name>A0A1Y1S943_9MICR</name>
<sequence>MFGMITLYMALRTAVMIVPTDDTIKQATQAPIASPLYNDVNTNHLSVAKIVTVLVNGEHQDEVDKIPEWIKSYASQQAGNASGDNSKQYNLFTGDAVSKFPGWTEDQNNNVLHHAVVCELKQVGPCPEGYKKVYVDNFRPRTVEELQTLLKSNDKTPRGSSVKETGATKQKNEDSSSAESNRTTTKQE</sequence>
<dbReference type="AlphaFoldDB" id="A0A1Y1S943"/>
<protein>
    <submittedName>
        <fullName evidence="3">Uncharacterized protein</fullName>
    </submittedName>
</protein>
<dbReference type="OrthoDB" id="10468749at2759"/>
<dbReference type="VEuPathDB" id="MicrosporidiaDB:ECANGB1_138"/>
<gene>
    <name evidence="3" type="ORF">ECANGB1_138</name>
</gene>
<comment type="caution">
    <text evidence="3">The sequence shown here is derived from an EMBL/GenBank/DDBJ whole genome shotgun (WGS) entry which is preliminary data.</text>
</comment>
<feature type="chain" id="PRO_5013073162" evidence="2">
    <location>
        <begin position="17"/>
        <end position="188"/>
    </location>
</feature>
<keyword evidence="4" id="KW-1185">Reference proteome</keyword>
<reference evidence="3 4" key="1">
    <citation type="journal article" date="2017" name="Environ. Microbiol.">
        <title>Decay of the glycolytic pathway and adaptation to intranuclear parasitism within Enterocytozoonidae microsporidia.</title>
        <authorList>
            <person name="Wiredu Boakye D."/>
            <person name="Jaroenlak P."/>
            <person name="Prachumwat A."/>
            <person name="Williams T.A."/>
            <person name="Bateman K.S."/>
            <person name="Itsathitphaisarn O."/>
            <person name="Sritunyalucksana K."/>
            <person name="Paszkiewicz K.H."/>
            <person name="Moore K.A."/>
            <person name="Stentiford G.D."/>
            <person name="Williams B.A."/>
        </authorList>
    </citation>
    <scope>NUCLEOTIDE SEQUENCE [LARGE SCALE GENOMIC DNA]</scope>
    <source>
        <strain evidence="3 4">GB1</strain>
    </source>
</reference>